<organism evidence="2">
    <name type="scientific">gut metagenome</name>
    <dbReference type="NCBI Taxonomy" id="749906"/>
    <lineage>
        <taxon>unclassified sequences</taxon>
        <taxon>metagenomes</taxon>
        <taxon>organismal metagenomes</taxon>
    </lineage>
</organism>
<evidence type="ECO:0000259" key="1">
    <source>
        <dbReference type="Pfam" id="PF09084"/>
    </source>
</evidence>
<dbReference type="EMBL" id="AMCI01005901">
    <property type="protein sequence ID" value="EJW95285.1"/>
    <property type="molecule type" value="Genomic_DNA"/>
</dbReference>
<dbReference type="PANTHER" id="PTHR30024">
    <property type="entry name" value="ALIPHATIC SULFONATES-BINDING PROTEIN-RELATED"/>
    <property type="match status" value="1"/>
</dbReference>
<dbReference type="Pfam" id="PF09084">
    <property type="entry name" value="NMT1"/>
    <property type="match status" value="1"/>
</dbReference>
<dbReference type="PROSITE" id="PS51257">
    <property type="entry name" value="PROKAR_LIPOPROTEIN"/>
    <property type="match status" value="1"/>
</dbReference>
<sequence length="291" mass="32557">MKTNNVLTSCLLLSVSCCLGFASCQSGKTESAAVADTSHVRTVPTASTDTNLLRVAVVPDYDCLPVYYAQRSGIYRRLGLQVHLASYASQMDCDTALLGQTVDGGMADSVRWAAWGKRASSFRTMWKGNRRWQFVVRAGLRGKEIRTLRGRTLATARQATEDHLLTDFLKQSGVEREAVYRPQINALRLRAAMLADKQYDGAFLSWPYVALALQRGARVWKGALPASAPTLFVMKRSRLESPRVKKQWELFEQGRRMAIDSLRIKGPAAYTVLLQQTYRLPAEVADTLRYQ</sequence>
<gene>
    <name evidence="2" type="ORF">EVA_16611</name>
</gene>
<comment type="caution">
    <text evidence="2">The sequence shown here is derived from an EMBL/GenBank/DDBJ whole genome shotgun (WGS) entry which is preliminary data.</text>
</comment>
<dbReference type="AlphaFoldDB" id="J9C615"/>
<evidence type="ECO:0000313" key="2">
    <source>
        <dbReference type="EMBL" id="EJW95285.1"/>
    </source>
</evidence>
<dbReference type="Gene3D" id="3.40.190.10">
    <property type="entry name" value="Periplasmic binding protein-like II"/>
    <property type="match status" value="2"/>
</dbReference>
<dbReference type="SUPFAM" id="SSF53850">
    <property type="entry name" value="Periplasmic binding protein-like II"/>
    <property type="match status" value="1"/>
</dbReference>
<feature type="domain" description="SsuA/THI5-like" evidence="1">
    <location>
        <begin position="63"/>
        <end position="200"/>
    </location>
</feature>
<accession>J9C615</accession>
<proteinExistence type="predicted"/>
<protein>
    <submittedName>
        <fullName evidence="2">Secreted protein containing NMT1/THI5 like domain protein</fullName>
    </submittedName>
</protein>
<dbReference type="InterPro" id="IPR015168">
    <property type="entry name" value="SsuA/THI5"/>
</dbReference>
<reference evidence="2" key="1">
    <citation type="journal article" date="2012" name="PLoS ONE">
        <title>Gene sets for utilization of primary and secondary nutrition supplies in the distal gut of endangered iberian lynx.</title>
        <authorList>
            <person name="Alcaide M."/>
            <person name="Messina E."/>
            <person name="Richter M."/>
            <person name="Bargiela R."/>
            <person name="Peplies J."/>
            <person name="Huws S.A."/>
            <person name="Newbold C.J."/>
            <person name="Golyshin P.N."/>
            <person name="Simon M.A."/>
            <person name="Lopez G."/>
            <person name="Yakimov M.M."/>
            <person name="Ferrer M."/>
        </authorList>
    </citation>
    <scope>NUCLEOTIDE SEQUENCE</scope>
</reference>
<name>J9C615_9ZZZZ</name>